<dbReference type="PANTHER" id="PTHR43613:SF1">
    <property type="entry name" value="ABC TRANSPORTER, ATP-BINDING PROTEIN"/>
    <property type="match status" value="1"/>
</dbReference>
<dbReference type="Gene3D" id="3.40.50.300">
    <property type="entry name" value="P-loop containing nucleotide triphosphate hydrolases"/>
    <property type="match status" value="1"/>
</dbReference>
<dbReference type="SUPFAM" id="SSF52540">
    <property type="entry name" value="P-loop containing nucleoside triphosphate hydrolases"/>
    <property type="match status" value="1"/>
</dbReference>
<dbReference type="InterPro" id="IPR027417">
    <property type="entry name" value="P-loop_NTPase"/>
</dbReference>
<comment type="caution">
    <text evidence="4">The sequence shown here is derived from an EMBL/GenBank/DDBJ whole genome shotgun (WGS) entry which is preliminary data.</text>
</comment>
<organism evidence="4 5">
    <name type="scientific">Natranaerovirga pectinivora</name>
    <dbReference type="NCBI Taxonomy" id="682400"/>
    <lineage>
        <taxon>Bacteria</taxon>
        <taxon>Bacillati</taxon>
        <taxon>Bacillota</taxon>
        <taxon>Clostridia</taxon>
        <taxon>Lachnospirales</taxon>
        <taxon>Natranaerovirgaceae</taxon>
        <taxon>Natranaerovirga</taxon>
    </lineage>
</organism>
<protein>
    <submittedName>
        <fullName evidence="4">ABC-2 type transport system ATP-binding protein</fullName>
    </submittedName>
</protein>
<accession>A0A4V2V0D7</accession>
<evidence type="ECO:0000256" key="2">
    <source>
        <dbReference type="ARBA" id="ARBA00022840"/>
    </source>
</evidence>
<proteinExistence type="predicted"/>
<dbReference type="InterPro" id="IPR003593">
    <property type="entry name" value="AAA+_ATPase"/>
</dbReference>
<dbReference type="EMBL" id="SMAL01000003">
    <property type="protein sequence ID" value="TCT15510.1"/>
    <property type="molecule type" value="Genomic_DNA"/>
</dbReference>
<dbReference type="SMART" id="SM00382">
    <property type="entry name" value="AAA"/>
    <property type="match status" value="1"/>
</dbReference>
<keyword evidence="2 4" id="KW-0067">ATP-binding</keyword>
<dbReference type="Pfam" id="PF00005">
    <property type="entry name" value="ABC_tran"/>
    <property type="match status" value="1"/>
</dbReference>
<feature type="domain" description="ABC transporter" evidence="3">
    <location>
        <begin position="39"/>
        <end position="269"/>
    </location>
</feature>
<name>A0A4V2V0D7_9FIRM</name>
<dbReference type="PROSITE" id="PS00211">
    <property type="entry name" value="ABC_TRANSPORTER_1"/>
    <property type="match status" value="1"/>
</dbReference>
<dbReference type="InterPro" id="IPR003439">
    <property type="entry name" value="ABC_transporter-like_ATP-bd"/>
</dbReference>
<dbReference type="InterPro" id="IPR017871">
    <property type="entry name" value="ABC_transporter-like_CS"/>
</dbReference>
<dbReference type="PANTHER" id="PTHR43613">
    <property type="entry name" value="ABC TRANSPORTER, ATP-BINDING PROTEIN"/>
    <property type="match status" value="1"/>
</dbReference>
<reference evidence="4 5" key="1">
    <citation type="submission" date="2019-03" db="EMBL/GenBank/DDBJ databases">
        <title>Genomic Encyclopedia of Type Strains, Phase IV (KMG-IV): sequencing the most valuable type-strain genomes for metagenomic binning, comparative biology and taxonomic classification.</title>
        <authorList>
            <person name="Goeker M."/>
        </authorList>
    </citation>
    <scope>NUCLEOTIDE SEQUENCE [LARGE SCALE GENOMIC DNA]</scope>
    <source>
        <strain evidence="4 5">DSM 24629</strain>
    </source>
</reference>
<dbReference type="AlphaFoldDB" id="A0A4V2V0D7"/>
<evidence type="ECO:0000313" key="4">
    <source>
        <dbReference type="EMBL" id="TCT15510.1"/>
    </source>
</evidence>
<dbReference type="GO" id="GO:0005524">
    <property type="term" value="F:ATP binding"/>
    <property type="evidence" value="ECO:0007669"/>
    <property type="project" value="UniProtKB-KW"/>
</dbReference>
<evidence type="ECO:0000256" key="1">
    <source>
        <dbReference type="ARBA" id="ARBA00022741"/>
    </source>
</evidence>
<gene>
    <name evidence="4" type="ORF">EDC18_103215</name>
</gene>
<evidence type="ECO:0000313" key="5">
    <source>
        <dbReference type="Proteomes" id="UP000294902"/>
    </source>
</evidence>
<dbReference type="GO" id="GO:0016887">
    <property type="term" value="F:ATP hydrolysis activity"/>
    <property type="evidence" value="ECO:0007669"/>
    <property type="project" value="InterPro"/>
</dbReference>
<keyword evidence="1" id="KW-0547">Nucleotide-binding</keyword>
<dbReference type="CDD" id="cd03230">
    <property type="entry name" value="ABC_DR_subfamily_A"/>
    <property type="match status" value="1"/>
</dbReference>
<keyword evidence="5" id="KW-1185">Reference proteome</keyword>
<evidence type="ECO:0000259" key="3">
    <source>
        <dbReference type="PROSITE" id="PS50893"/>
    </source>
</evidence>
<sequence>MKDLIFEFVCYNHNIMLKFNYYFKGEEQIVISTDAEIALQIRDLKMSFGQKEVLKGVNLDVYRGQIVGYIGPNGAGKSTTVKIILGLIEGYEGQVNLLGQDISKDAYDYKSKIGYVPEMAEVYENLTAREYLNFVGELYGLNKTAIDNKATRLMEIFEIGSVYDSRIASYSKGMKQKLIIISSLLHNPDILFLDEPLNGLDANSVMVLKEILGMLAAQGKTIFYSSHIMDVVEKISHRIILLNDGQILADGSFEQLKQTNKEGSLEEIFNQLTGFNEYKTLANEFVAVVQGV</sequence>
<dbReference type="Proteomes" id="UP000294902">
    <property type="component" value="Unassembled WGS sequence"/>
</dbReference>
<dbReference type="PROSITE" id="PS50893">
    <property type="entry name" value="ABC_TRANSPORTER_2"/>
    <property type="match status" value="1"/>
</dbReference>